<feature type="transmembrane region" description="Helical" evidence="5">
    <location>
        <begin position="226"/>
        <end position="245"/>
    </location>
</feature>
<proteinExistence type="inferred from homology"/>
<organism evidence="7 8">
    <name type="scientific">SAR324 cluster bacterium</name>
    <dbReference type="NCBI Taxonomy" id="2024889"/>
    <lineage>
        <taxon>Bacteria</taxon>
        <taxon>Deltaproteobacteria</taxon>
        <taxon>SAR324 cluster</taxon>
    </lineage>
</organism>
<name>A0A7X9FV71_9DELT</name>
<feature type="transmembrane region" description="Helical" evidence="5">
    <location>
        <begin position="51"/>
        <end position="70"/>
    </location>
</feature>
<dbReference type="GO" id="GO:0140359">
    <property type="term" value="F:ABC-type transporter activity"/>
    <property type="evidence" value="ECO:0007669"/>
    <property type="project" value="InterPro"/>
</dbReference>
<dbReference type="InterPro" id="IPR051784">
    <property type="entry name" value="Nod_factor_ABC_transporter"/>
</dbReference>
<dbReference type="PIRSF" id="PIRSF006648">
    <property type="entry name" value="DrrB"/>
    <property type="match status" value="1"/>
</dbReference>
<evidence type="ECO:0000313" key="8">
    <source>
        <dbReference type="Proteomes" id="UP000524246"/>
    </source>
</evidence>
<keyword evidence="5" id="KW-0813">Transport</keyword>
<accession>A0A7X9FV71</accession>
<dbReference type="PROSITE" id="PS51012">
    <property type="entry name" value="ABC_TM2"/>
    <property type="match status" value="1"/>
</dbReference>
<evidence type="ECO:0000313" key="7">
    <source>
        <dbReference type="EMBL" id="NMC64458.1"/>
    </source>
</evidence>
<keyword evidence="2 5" id="KW-0812">Transmembrane</keyword>
<dbReference type="AlphaFoldDB" id="A0A7X9FV71"/>
<evidence type="ECO:0000256" key="5">
    <source>
        <dbReference type="RuleBase" id="RU361157"/>
    </source>
</evidence>
<evidence type="ECO:0000259" key="6">
    <source>
        <dbReference type="PROSITE" id="PS51012"/>
    </source>
</evidence>
<dbReference type="PANTHER" id="PTHR43229">
    <property type="entry name" value="NODULATION PROTEIN J"/>
    <property type="match status" value="1"/>
</dbReference>
<evidence type="ECO:0000256" key="1">
    <source>
        <dbReference type="ARBA" id="ARBA00004141"/>
    </source>
</evidence>
<dbReference type="Pfam" id="PF01061">
    <property type="entry name" value="ABC2_membrane"/>
    <property type="match status" value="1"/>
</dbReference>
<reference evidence="7 8" key="1">
    <citation type="journal article" date="2020" name="Biotechnol. Biofuels">
        <title>New insights from the biogas microbiome by comprehensive genome-resolved metagenomics of nearly 1600 species originating from multiple anaerobic digesters.</title>
        <authorList>
            <person name="Campanaro S."/>
            <person name="Treu L."/>
            <person name="Rodriguez-R L.M."/>
            <person name="Kovalovszki A."/>
            <person name="Ziels R.M."/>
            <person name="Maus I."/>
            <person name="Zhu X."/>
            <person name="Kougias P.G."/>
            <person name="Basile A."/>
            <person name="Luo G."/>
            <person name="Schluter A."/>
            <person name="Konstantinidis K.T."/>
            <person name="Angelidaki I."/>
        </authorList>
    </citation>
    <scope>NUCLEOTIDE SEQUENCE [LARGE SCALE GENOMIC DNA]</scope>
    <source>
        <strain evidence="7">AS27yjCOA_65</strain>
    </source>
</reference>
<comment type="similarity">
    <text evidence="5">Belongs to the ABC-2 integral membrane protein family.</text>
</comment>
<dbReference type="InterPro" id="IPR047817">
    <property type="entry name" value="ABC2_TM_bact-type"/>
</dbReference>
<comment type="caution">
    <text evidence="7">The sequence shown here is derived from an EMBL/GenBank/DDBJ whole genome shotgun (WGS) entry which is preliminary data.</text>
</comment>
<gene>
    <name evidence="7" type="ORF">GYA55_14935</name>
</gene>
<dbReference type="InterPro" id="IPR013525">
    <property type="entry name" value="ABC2_TM"/>
</dbReference>
<sequence>MKVYRVLAVTMRHLYNFRRSWDRLSDAIYWPVMDLIVWGLSTKWLAESGNVHSHALLIMLTGIVFWQIVWRANYEISVGFLEETWSGNTVNLFATPLTLTEWSLGVMLVGVLKVMVAVVVGLIASWLLYSLNILSVGHLLLPFLICLVMFGWSLGFLASGLIAGFGRQIQTVAWTMGFLFAPLSSVYYPVSALPGWIQPAAWMLPTTYVFEGMRSVLNTGGIPSSMLLMSLALNMLYLSLSVAFFDRMFARRRQRGLHLLEG</sequence>
<dbReference type="EMBL" id="JAAZON010000678">
    <property type="protein sequence ID" value="NMC64458.1"/>
    <property type="molecule type" value="Genomic_DNA"/>
</dbReference>
<keyword evidence="3 5" id="KW-1133">Transmembrane helix</keyword>
<comment type="subcellular location">
    <subcellularLocation>
        <location evidence="5">Cell membrane</location>
        <topology evidence="5">Multi-pass membrane protein</topology>
    </subcellularLocation>
    <subcellularLocation>
        <location evidence="1">Membrane</location>
        <topology evidence="1">Multi-pass membrane protein</topology>
    </subcellularLocation>
</comment>
<dbReference type="Proteomes" id="UP000524246">
    <property type="component" value="Unassembled WGS sequence"/>
</dbReference>
<keyword evidence="5" id="KW-1003">Cell membrane</keyword>
<feature type="transmembrane region" description="Helical" evidence="5">
    <location>
        <begin position="106"/>
        <end position="129"/>
    </location>
</feature>
<dbReference type="InterPro" id="IPR000412">
    <property type="entry name" value="ABC_2_transport"/>
</dbReference>
<dbReference type="GO" id="GO:0043190">
    <property type="term" value="C:ATP-binding cassette (ABC) transporter complex"/>
    <property type="evidence" value="ECO:0007669"/>
    <property type="project" value="InterPro"/>
</dbReference>
<evidence type="ECO:0000256" key="2">
    <source>
        <dbReference type="ARBA" id="ARBA00022692"/>
    </source>
</evidence>
<keyword evidence="4 5" id="KW-0472">Membrane</keyword>
<comment type="caution">
    <text evidence="5">Lacks conserved residue(s) required for the propagation of feature annotation.</text>
</comment>
<evidence type="ECO:0000256" key="3">
    <source>
        <dbReference type="ARBA" id="ARBA00022989"/>
    </source>
</evidence>
<feature type="domain" description="ABC transmembrane type-2" evidence="6">
    <location>
        <begin position="22"/>
        <end position="248"/>
    </location>
</feature>
<feature type="transmembrane region" description="Helical" evidence="5">
    <location>
        <begin position="141"/>
        <end position="165"/>
    </location>
</feature>
<protein>
    <recommendedName>
        <fullName evidence="5">Transport permease protein</fullName>
    </recommendedName>
</protein>
<feature type="transmembrane region" description="Helical" evidence="5">
    <location>
        <begin position="172"/>
        <end position="190"/>
    </location>
</feature>
<dbReference type="PANTHER" id="PTHR43229:SF2">
    <property type="entry name" value="NODULATION PROTEIN J"/>
    <property type="match status" value="1"/>
</dbReference>
<evidence type="ECO:0000256" key="4">
    <source>
        <dbReference type="ARBA" id="ARBA00023136"/>
    </source>
</evidence>